<comment type="function">
    <text evidence="2">The lipid II isoglutaminyl synthase complex catalyzes the formation of alpha-D-isoglutamine in the cell wall lipid II stem peptide. The GatD subunit catalyzes the hydrolysis of glutamine to glutamate and ammonia. The resulting ammonia molecule is channeled to the active site of MurT.</text>
</comment>
<reference evidence="4 5" key="2">
    <citation type="journal article" date="2008" name="Science">
        <title>Environmental genomics reveals a single-species ecosystem deep within Earth.</title>
        <authorList>
            <person name="Chivian D."/>
            <person name="Brodie E.L."/>
            <person name="Alm E.J."/>
            <person name="Culley D.E."/>
            <person name="Dehal P.S."/>
            <person name="Desantis T.Z."/>
            <person name="Gihring T.M."/>
            <person name="Lapidus A."/>
            <person name="Lin L.H."/>
            <person name="Lowry S.R."/>
            <person name="Moser D.P."/>
            <person name="Richardson P.M."/>
            <person name="Southam G."/>
            <person name="Wanger G."/>
            <person name="Pratt L.M."/>
            <person name="Andersen G.L."/>
            <person name="Hazen T.C."/>
            <person name="Brockman F.J."/>
            <person name="Arkin A.P."/>
            <person name="Onstott T.C."/>
        </authorList>
    </citation>
    <scope>NUCLEOTIDE SEQUENCE [LARGE SCALE GENOMIC DNA]</scope>
    <source>
        <strain evidence="4 5">MP104C</strain>
    </source>
</reference>
<dbReference type="InterPro" id="IPR033949">
    <property type="entry name" value="CobQ_GATase1"/>
</dbReference>
<comment type="catalytic activity">
    <reaction evidence="2">
        <text>beta-D-GlcNAc-(1-&gt;4)-Mur2Ac(oyl-L-Ala-gamma-D-Glu-L-Lys-D-Ala-D-Ala)-di-trans,octa-cis-undecaprenyl diphosphate + L-glutamine + ATP + H2O = beta-D-GlcNAc-(1-&gt;4)-Mur2Ac(oyl-L-Ala-D-isoglutaminyl-L-Lys-D-Ala-D-Ala)-di-trans,octa-cis-undecaprenyl diphosphate + L-glutamate + ADP + phosphate + H(+)</text>
        <dbReference type="Rhea" id="RHEA:57928"/>
        <dbReference type="ChEBI" id="CHEBI:15377"/>
        <dbReference type="ChEBI" id="CHEBI:15378"/>
        <dbReference type="ChEBI" id="CHEBI:29985"/>
        <dbReference type="ChEBI" id="CHEBI:30616"/>
        <dbReference type="ChEBI" id="CHEBI:43474"/>
        <dbReference type="ChEBI" id="CHEBI:58359"/>
        <dbReference type="ChEBI" id="CHEBI:60033"/>
        <dbReference type="ChEBI" id="CHEBI:62233"/>
        <dbReference type="ChEBI" id="CHEBI:456216"/>
        <dbReference type="EC" id="6.3.5.13"/>
    </reaction>
</comment>
<comment type="subunit">
    <text evidence="2">Forms a heterodimer with MurT.</text>
</comment>
<keyword evidence="5" id="KW-1185">Reference proteome</keyword>
<dbReference type="InterPro" id="IPR043702">
    <property type="entry name" value="Lipid_II_synth_GatD"/>
</dbReference>
<organism evidence="4 5">
    <name type="scientific">Desulforudis audaxviator (strain MP104C)</name>
    <dbReference type="NCBI Taxonomy" id="477974"/>
    <lineage>
        <taxon>Bacteria</taxon>
        <taxon>Bacillati</taxon>
        <taxon>Bacillota</taxon>
        <taxon>Clostridia</taxon>
        <taxon>Thermoanaerobacterales</taxon>
        <taxon>Candidatus Desulforudaceae</taxon>
        <taxon>Candidatus Desulforudis</taxon>
    </lineage>
</organism>
<dbReference type="STRING" id="477974.Daud_0589"/>
<keyword evidence="2" id="KW-0961">Cell wall biogenesis/degradation</keyword>
<dbReference type="AlphaFoldDB" id="B1I265"/>
<keyword evidence="2" id="KW-0436">Ligase</keyword>
<feature type="active site" evidence="2">
    <location>
        <position position="191"/>
    </location>
</feature>
<dbReference type="KEGG" id="dau:Daud_0589"/>
<dbReference type="UniPathway" id="UPA00219"/>
<name>B1I265_DESAP</name>
<feature type="binding site" evidence="2">
    <location>
        <position position="126"/>
    </location>
    <ligand>
        <name>substrate</name>
    </ligand>
</feature>
<dbReference type="GO" id="GO:0140282">
    <property type="term" value="F:carbon-nitrogen ligase activity on lipid II"/>
    <property type="evidence" value="ECO:0007669"/>
    <property type="project" value="UniProtKB-UniRule"/>
</dbReference>
<keyword evidence="2" id="KW-0573">Peptidoglycan synthesis</keyword>
<dbReference type="SUPFAM" id="SSF52317">
    <property type="entry name" value="Class I glutamine amidotransferase-like"/>
    <property type="match status" value="1"/>
</dbReference>
<dbReference type="EC" id="6.3.5.13" evidence="2"/>
<protein>
    <recommendedName>
        <fullName evidence="2">Lipid II isoglutaminyl synthase (glutamine-hydrolyzing) subunit GatD</fullName>
        <ecNumber evidence="2">6.3.5.13</ecNumber>
    </recommendedName>
    <alternativeName>
        <fullName evidence="2">Lipid II isoglutaminyl synthase glutaminase subunit</fullName>
        <ecNumber evidence="2">3.5.1.2</ecNumber>
    </alternativeName>
</protein>
<comment type="similarity">
    <text evidence="2">Belongs to the CobB/CobQ family. GatD subfamily.</text>
</comment>
<dbReference type="GO" id="GO:0009236">
    <property type="term" value="P:cobalamin biosynthetic process"/>
    <property type="evidence" value="ECO:0007669"/>
    <property type="project" value="InterPro"/>
</dbReference>
<dbReference type="InterPro" id="IPR029062">
    <property type="entry name" value="Class_I_gatase-like"/>
</dbReference>
<dbReference type="GO" id="GO:0004359">
    <property type="term" value="F:glutaminase activity"/>
    <property type="evidence" value="ECO:0007669"/>
    <property type="project" value="UniProtKB-UniRule"/>
</dbReference>
<keyword evidence="4" id="KW-0808">Transferase</keyword>
<feature type="active site" description="Nucleophile" evidence="2">
    <location>
        <position position="92"/>
    </location>
</feature>
<dbReference type="EMBL" id="CP000860">
    <property type="protein sequence ID" value="ACA59123.1"/>
    <property type="molecule type" value="Genomic_DNA"/>
</dbReference>
<dbReference type="OrthoDB" id="9782045at2"/>
<dbReference type="GO" id="GO:0008360">
    <property type="term" value="P:regulation of cell shape"/>
    <property type="evidence" value="ECO:0007669"/>
    <property type="project" value="UniProtKB-KW"/>
</dbReference>
<feature type="domain" description="CobB/CobQ-like glutamine amidotransferase" evidence="3">
    <location>
        <begin position="6"/>
        <end position="198"/>
    </location>
</feature>
<evidence type="ECO:0000256" key="1">
    <source>
        <dbReference type="ARBA" id="ARBA00022962"/>
    </source>
</evidence>
<comment type="catalytic activity">
    <reaction evidence="2">
        <text>L-glutamine + H2O = L-glutamate + NH4(+)</text>
        <dbReference type="Rhea" id="RHEA:15889"/>
        <dbReference type="ChEBI" id="CHEBI:15377"/>
        <dbReference type="ChEBI" id="CHEBI:28938"/>
        <dbReference type="ChEBI" id="CHEBI:29985"/>
        <dbReference type="ChEBI" id="CHEBI:58359"/>
        <dbReference type="EC" id="3.5.1.2"/>
    </reaction>
</comment>
<sequence length="241" mass="27008">MLIAGHLYPDLLNLYGDRGNLIAYSRRCLWRRIPVSVREIPLGEPVDFRELDFLFIGGGSDREQGILAEDLQRRRDNLKAAIEDGLVVLAICGGYQVLGHYYQLTEDKVIPGLRLLDFYTRAGAKRLIGNCAVELELDGRPVRVTGFENHSGQTFLGQVKPLGRVLAGYGNNGADGLEGARYRNVFCSYLHGPLLPKNPRLTDHLISLALRRRGQNPFLTPLDDRLEEQACTAVLNRLKVR</sequence>
<dbReference type="CDD" id="cd01750">
    <property type="entry name" value="GATase1_CobQ"/>
    <property type="match status" value="1"/>
</dbReference>
<accession>B1I265</accession>
<proteinExistence type="inferred from homology"/>
<keyword evidence="2" id="KW-0378">Hydrolase</keyword>
<evidence type="ECO:0000313" key="4">
    <source>
        <dbReference type="EMBL" id="ACA59123.1"/>
    </source>
</evidence>
<dbReference type="GO" id="GO:0016740">
    <property type="term" value="F:transferase activity"/>
    <property type="evidence" value="ECO:0007669"/>
    <property type="project" value="UniProtKB-KW"/>
</dbReference>
<dbReference type="GO" id="GO:0071555">
    <property type="term" value="P:cell wall organization"/>
    <property type="evidence" value="ECO:0007669"/>
    <property type="project" value="UniProtKB-KW"/>
</dbReference>
<dbReference type="InterPro" id="IPR011698">
    <property type="entry name" value="GATase_3"/>
</dbReference>
<dbReference type="Gene3D" id="3.40.50.880">
    <property type="match status" value="1"/>
</dbReference>
<gene>
    <name evidence="2" type="primary">gatD</name>
    <name evidence="4" type="ordered locus">Daud_0589</name>
</gene>
<keyword evidence="1 2" id="KW-0315">Glutamine amidotransferase</keyword>
<dbReference type="GO" id="GO:0009252">
    <property type="term" value="P:peptidoglycan biosynthetic process"/>
    <property type="evidence" value="ECO:0007669"/>
    <property type="project" value="UniProtKB-UniRule"/>
</dbReference>
<evidence type="ECO:0000256" key="2">
    <source>
        <dbReference type="HAMAP-Rule" id="MF_02213"/>
    </source>
</evidence>
<dbReference type="Proteomes" id="UP000008544">
    <property type="component" value="Chromosome"/>
</dbReference>
<comment type="pathway">
    <text evidence="2">Cell wall biogenesis; peptidoglycan biosynthesis.</text>
</comment>
<dbReference type="eggNOG" id="COG3442">
    <property type="taxonomic scope" value="Bacteria"/>
</dbReference>
<dbReference type="PROSITE" id="PS51274">
    <property type="entry name" value="GATASE_COBBQ"/>
    <property type="match status" value="1"/>
</dbReference>
<dbReference type="Pfam" id="PF07685">
    <property type="entry name" value="GATase_3"/>
    <property type="match status" value="1"/>
</dbReference>
<dbReference type="HAMAP" id="MF_02213">
    <property type="entry name" value="Lipid_II_synth_GatD"/>
    <property type="match status" value="1"/>
</dbReference>
<reference evidence="5" key="1">
    <citation type="submission" date="2007-10" db="EMBL/GenBank/DDBJ databases">
        <title>Complete sequence of chromosome of Desulforudis audaxviator MP104C.</title>
        <authorList>
            <person name="Copeland A."/>
            <person name="Lucas S."/>
            <person name="Lapidus A."/>
            <person name="Barry K."/>
            <person name="Glavina del Rio T."/>
            <person name="Dalin E."/>
            <person name="Tice H."/>
            <person name="Bruce D."/>
            <person name="Pitluck S."/>
            <person name="Lowry S.R."/>
            <person name="Larimer F."/>
            <person name="Land M.L."/>
            <person name="Hauser L."/>
            <person name="Kyrpides N."/>
            <person name="Ivanova N.N."/>
            <person name="Richardson P."/>
        </authorList>
    </citation>
    <scope>NUCLEOTIDE SEQUENCE [LARGE SCALE GENOMIC DNA]</scope>
    <source>
        <strain evidence="5">MP104C</strain>
    </source>
</reference>
<evidence type="ECO:0000259" key="3">
    <source>
        <dbReference type="Pfam" id="PF07685"/>
    </source>
</evidence>
<dbReference type="HOGENOM" id="CLU_064047_0_0_9"/>
<dbReference type="RefSeq" id="WP_012301711.1">
    <property type="nucleotide sequence ID" value="NC_010424.1"/>
</dbReference>
<dbReference type="PANTHER" id="PTHR21343:SF9">
    <property type="entry name" value="LIPID II ISOGLUTAMINYL SYNTHASE (GLUTAMINE-HYDROLYZING) SUBUNIT GATD"/>
    <property type="match status" value="1"/>
</dbReference>
<evidence type="ECO:0000313" key="5">
    <source>
        <dbReference type="Proteomes" id="UP000008544"/>
    </source>
</evidence>
<dbReference type="PANTHER" id="PTHR21343">
    <property type="entry name" value="DETHIOBIOTIN SYNTHETASE"/>
    <property type="match status" value="1"/>
</dbReference>
<keyword evidence="2" id="KW-0133">Cell shape</keyword>
<dbReference type="EC" id="3.5.1.2" evidence="2"/>